<evidence type="ECO:0000313" key="4">
    <source>
        <dbReference type="EMBL" id="KAF0305715.1"/>
    </source>
</evidence>
<keyword evidence="1" id="KW-0863">Zinc-finger</keyword>
<name>A0A6A4WG58_AMPAM</name>
<dbReference type="Proteomes" id="UP000440578">
    <property type="component" value="Unassembled WGS sequence"/>
</dbReference>
<dbReference type="InterPro" id="IPR036236">
    <property type="entry name" value="Znf_C2H2_sf"/>
</dbReference>
<evidence type="ECO:0000259" key="3">
    <source>
        <dbReference type="PROSITE" id="PS50157"/>
    </source>
</evidence>
<dbReference type="PROSITE" id="PS50157">
    <property type="entry name" value="ZINC_FINGER_C2H2_2"/>
    <property type="match status" value="1"/>
</dbReference>
<keyword evidence="1" id="KW-0862">Zinc</keyword>
<dbReference type="GO" id="GO:0008270">
    <property type="term" value="F:zinc ion binding"/>
    <property type="evidence" value="ECO:0007669"/>
    <property type="project" value="UniProtKB-KW"/>
</dbReference>
<evidence type="ECO:0000256" key="2">
    <source>
        <dbReference type="SAM" id="MobiDB-lite"/>
    </source>
</evidence>
<dbReference type="OrthoDB" id="9451254at2759"/>
<reference evidence="4 5" key="1">
    <citation type="submission" date="2019-07" db="EMBL/GenBank/DDBJ databases">
        <title>Draft genome assembly of a fouling barnacle, Amphibalanus amphitrite (Darwin, 1854): The first reference genome for Thecostraca.</title>
        <authorList>
            <person name="Kim W."/>
        </authorList>
    </citation>
    <scope>NUCLEOTIDE SEQUENCE [LARGE SCALE GENOMIC DNA]</scope>
    <source>
        <strain evidence="4">SNU_AA5</strain>
        <tissue evidence="4">Soma without cirri and trophi</tissue>
    </source>
</reference>
<gene>
    <name evidence="4" type="primary">OSR1</name>
    <name evidence="4" type="ORF">FJT64_022703</name>
</gene>
<dbReference type="PROSITE" id="PS00028">
    <property type="entry name" value="ZINC_FINGER_C2H2_1"/>
    <property type="match status" value="1"/>
</dbReference>
<accession>A0A6A4WG58</accession>
<dbReference type="AlphaFoldDB" id="A0A6A4WG58"/>
<keyword evidence="1" id="KW-0479">Metal-binding</keyword>
<feature type="domain" description="C2H2-type" evidence="3">
    <location>
        <begin position="56"/>
        <end position="83"/>
    </location>
</feature>
<evidence type="ECO:0000313" key="5">
    <source>
        <dbReference type="Proteomes" id="UP000440578"/>
    </source>
</evidence>
<proteinExistence type="predicted"/>
<protein>
    <submittedName>
        <fullName evidence="4">Protein odd-skipped-related 1</fullName>
    </submittedName>
</protein>
<sequence>MDADSPGRLPGAIGRSESPGPAMLDTDFEVEERPQRIALAMGHGHNARSGSPESYFTCKFCQRLFRKAYNLMIHERSHDTVKYSADIYKLRTELQACTRRDIRLLLAKTVQEENFQALKA</sequence>
<organism evidence="4 5">
    <name type="scientific">Amphibalanus amphitrite</name>
    <name type="common">Striped barnacle</name>
    <name type="synonym">Balanus amphitrite</name>
    <dbReference type="NCBI Taxonomy" id="1232801"/>
    <lineage>
        <taxon>Eukaryota</taxon>
        <taxon>Metazoa</taxon>
        <taxon>Ecdysozoa</taxon>
        <taxon>Arthropoda</taxon>
        <taxon>Crustacea</taxon>
        <taxon>Multicrustacea</taxon>
        <taxon>Cirripedia</taxon>
        <taxon>Thoracica</taxon>
        <taxon>Thoracicalcarea</taxon>
        <taxon>Balanomorpha</taxon>
        <taxon>Balanoidea</taxon>
        <taxon>Balanidae</taxon>
        <taxon>Amphibalaninae</taxon>
        <taxon>Amphibalanus</taxon>
    </lineage>
</organism>
<comment type="caution">
    <text evidence="4">The sequence shown here is derived from an EMBL/GenBank/DDBJ whole genome shotgun (WGS) entry which is preliminary data.</text>
</comment>
<dbReference type="SUPFAM" id="SSF57667">
    <property type="entry name" value="beta-beta-alpha zinc fingers"/>
    <property type="match status" value="1"/>
</dbReference>
<feature type="region of interest" description="Disordered" evidence="2">
    <location>
        <begin position="1"/>
        <end position="25"/>
    </location>
</feature>
<dbReference type="EMBL" id="VIIS01000728">
    <property type="protein sequence ID" value="KAF0305715.1"/>
    <property type="molecule type" value="Genomic_DNA"/>
</dbReference>
<evidence type="ECO:0000256" key="1">
    <source>
        <dbReference type="PROSITE-ProRule" id="PRU00042"/>
    </source>
</evidence>
<keyword evidence="5" id="KW-1185">Reference proteome</keyword>
<dbReference type="InterPro" id="IPR013087">
    <property type="entry name" value="Znf_C2H2_type"/>
</dbReference>